<organism evidence="1 2">
    <name type="scientific">Coraliomargarita algicola</name>
    <dbReference type="NCBI Taxonomy" id="3092156"/>
    <lineage>
        <taxon>Bacteria</taxon>
        <taxon>Pseudomonadati</taxon>
        <taxon>Verrucomicrobiota</taxon>
        <taxon>Opitutia</taxon>
        <taxon>Puniceicoccales</taxon>
        <taxon>Coraliomargaritaceae</taxon>
        <taxon>Coraliomargarita</taxon>
    </lineage>
</organism>
<accession>A0ABZ0RRH2</accession>
<evidence type="ECO:0000313" key="1">
    <source>
        <dbReference type="EMBL" id="WPJ97385.1"/>
    </source>
</evidence>
<keyword evidence="2" id="KW-1185">Reference proteome</keyword>
<dbReference type="EMBL" id="CP138858">
    <property type="protein sequence ID" value="WPJ97385.1"/>
    <property type="molecule type" value="Genomic_DNA"/>
</dbReference>
<gene>
    <name evidence="1" type="ORF">SH580_06640</name>
</gene>
<dbReference type="Proteomes" id="UP001324993">
    <property type="component" value="Chromosome"/>
</dbReference>
<protein>
    <submittedName>
        <fullName evidence="1">Uncharacterized protein</fullName>
    </submittedName>
</protein>
<proteinExistence type="predicted"/>
<reference evidence="1 2" key="1">
    <citation type="submission" date="2023-11" db="EMBL/GenBank/DDBJ databases">
        <title>Coraliomargarita sp. nov., isolated from marine algae.</title>
        <authorList>
            <person name="Lee J.K."/>
            <person name="Baek J.H."/>
            <person name="Kim J.M."/>
            <person name="Choi D.G."/>
            <person name="Jeon C.O."/>
        </authorList>
    </citation>
    <scope>NUCLEOTIDE SEQUENCE [LARGE SCALE GENOMIC DNA]</scope>
    <source>
        <strain evidence="1 2">J2-16</strain>
    </source>
</reference>
<sequence length="144" mass="16031">MKSHLGNIIYELVENNQGSIQDLATKVPNTNSSTFSKIRAGSYVRISDERLEAIAEALAKDSPGIKTEIICEYLKDMCPRNFRHLIAIKPKKALSPQHRHESSGINETLDILGQAAAKDTAFKTHLDSLRTLAESVIESKRRNT</sequence>
<dbReference type="RefSeq" id="WP_319834229.1">
    <property type="nucleotide sequence ID" value="NZ_CP138858.1"/>
</dbReference>
<evidence type="ECO:0000313" key="2">
    <source>
        <dbReference type="Proteomes" id="UP001324993"/>
    </source>
</evidence>
<name>A0ABZ0RRH2_9BACT</name>